<gene>
    <name evidence="1" type="ORF">BO79DRAFT_226928</name>
</gene>
<sequence length="79" mass="9047">MNFSGRVWKAILWENNANLIDRHCGSNFTIVRVQHKRWAGKPRGIQETLPSIPASLRSCLYSNDSVFIPAVFVTRIKFS</sequence>
<keyword evidence="2" id="KW-1185">Reference proteome</keyword>
<dbReference type="EMBL" id="KZ824544">
    <property type="protein sequence ID" value="RAK90590.1"/>
    <property type="molecule type" value="Genomic_DNA"/>
</dbReference>
<name>A0ACD1IKF5_9EURO</name>
<evidence type="ECO:0000313" key="1">
    <source>
        <dbReference type="EMBL" id="RAK90590.1"/>
    </source>
</evidence>
<accession>A0ACD1IKF5</accession>
<organism evidence="1 2">
    <name type="scientific">Aspergillus costaricaensis CBS 115574</name>
    <dbReference type="NCBI Taxonomy" id="1448317"/>
    <lineage>
        <taxon>Eukaryota</taxon>
        <taxon>Fungi</taxon>
        <taxon>Dikarya</taxon>
        <taxon>Ascomycota</taxon>
        <taxon>Pezizomycotina</taxon>
        <taxon>Eurotiomycetes</taxon>
        <taxon>Eurotiomycetidae</taxon>
        <taxon>Eurotiales</taxon>
        <taxon>Aspergillaceae</taxon>
        <taxon>Aspergillus</taxon>
        <taxon>Aspergillus subgen. Circumdati</taxon>
    </lineage>
</organism>
<proteinExistence type="predicted"/>
<protein>
    <submittedName>
        <fullName evidence="1">Uncharacterized protein</fullName>
    </submittedName>
</protein>
<evidence type="ECO:0000313" key="2">
    <source>
        <dbReference type="Proteomes" id="UP000249748"/>
    </source>
</evidence>
<dbReference type="Proteomes" id="UP000249748">
    <property type="component" value="Unassembled WGS sequence"/>
</dbReference>
<reference evidence="1" key="1">
    <citation type="submission" date="2018-02" db="EMBL/GenBank/DDBJ databases">
        <title>The genomes of Aspergillus section Nigri reveals drivers in fungal speciation.</title>
        <authorList>
            <consortium name="DOE Joint Genome Institute"/>
            <person name="Vesth T.C."/>
            <person name="Nybo J."/>
            <person name="Theobald S."/>
            <person name="Brandl J."/>
            <person name="Frisvad J.C."/>
            <person name="Nielsen K.F."/>
            <person name="Lyhne E.K."/>
            <person name="Kogle M.E."/>
            <person name="Kuo A."/>
            <person name="Riley R."/>
            <person name="Clum A."/>
            <person name="Nolan M."/>
            <person name="Lipzen A."/>
            <person name="Salamov A."/>
            <person name="Henrissat B."/>
            <person name="Wiebenga A."/>
            <person name="De vries R.P."/>
            <person name="Grigoriev I.V."/>
            <person name="Mortensen U.H."/>
            <person name="Andersen M.R."/>
            <person name="Baker S.E."/>
        </authorList>
    </citation>
    <scope>NUCLEOTIDE SEQUENCE</scope>
    <source>
        <strain evidence="1">CBS 115574</strain>
    </source>
</reference>